<dbReference type="AlphaFoldDB" id="A0A5S3YL14"/>
<dbReference type="EMBL" id="PNCG01000632">
    <property type="protein sequence ID" value="TMP75726.1"/>
    <property type="molecule type" value="Genomic_DNA"/>
</dbReference>
<accession>A0A5S3YL14</accession>
<comment type="caution">
    <text evidence="1">The sequence shown here is derived from an EMBL/GenBank/DDBJ whole genome shotgun (WGS) entry which is preliminary data.</text>
</comment>
<protein>
    <submittedName>
        <fullName evidence="1">Uncharacterized protein</fullName>
    </submittedName>
</protein>
<reference evidence="2" key="2">
    <citation type="submission" date="2019-06" db="EMBL/GenBank/DDBJ databases">
        <title>Co-occurence of chitin degradation, pigmentation and bioactivity in marine Pseudoalteromonas.</title>
        <authorList>
            <person name="Sonnenschein E.C."/>
            <person name="Bech P.K."/>
        </authorList>
    </citation>
    <scope>NUCLEOTIDE SEQUENCE [LARGE SCALE GENOMIC DNA]</scope>
    <source>
        <strain evidence="2">S2897</strain>
    </source>
</reference>
<feature type="non-terminal residue" evidence="1">
    <location>
        <position position="103"/>
    </location>
</feature>
<reference evidence="1 2" key="1">
    <citation type="submission" date="2017-12" db="EMBL/GenBank/DDBJ databases">
        <authorList>
            <person name="Paulsen S."/>
            <person name="Gram L.K."/>
        </authorList>
    </citation>
    <scope>NUCLEOTIDE SEQUENCE [LARGE SCALE GENOMIC DNA]</scope>
    <source>
        <strain evidence="1 2">S2897</strain>
    </source>
</reference>
<evidence type="ECO:0000313" key="1">
    <source>
        <dbReference type="EMBL" id="TMP75726.1"/>
    </source>
</evidence>
<proteinExistence type="predicted"/>
<feature type="non-terminal residue" evidence="1">
    <location>
        <position position="1"/>
    </location>
</feature>
<gene>
    <name evidence="1" type="ORF">CWC05_21815</name>
</gene>
<name>A0A5S3YL14_9GAMM</name>
<dbReference type="Proteomes" id="UP000305874">
    <property type="component" value="Unassembled WGS sequence"/>
</dbReference>
<dbReference type="RefSeq" id="WP_171041963.1">
    <property type="nucleotide sequence ID" value="NZ_PNCG01000632.1"/>
</dbReference>
<sequence length="103" mass="11734">KEKELSVSAKGLCRIEAEFIESNLLYKQQTTDEQLKLVELKDINANLAEAYQTLYNWLSTNNTILSLTSWPEELQVIVESLLEHFETALNSIPESSLSTHHKA</sequence>
<organism evidence="1 2">
    <name type="scientific">Pseudoalteromonas ruthenica</name>
    <dbReference type="NCBI Taxonomy" id="151081"/>
    <lineage>
        <taxon>Bacteria</taxon>
        <taxon>Pseudomonadati</taxon>
        <taxon>Pseudomonadota</taxon>
        <taxon>Gammaproteobacteria</taxon>
        <taxon>Alteromonadales</taxon>
        <taxon>Pseudoalteromonadaceae</taxon>
        <taxon>Pseudoalteromonas</taxon>
    </lineage>
</organism>
<evidence type="ECO:0000313" key="2">
    <source>
        <dbReference type="Proteomes" id="UP000305874"/>
    </source>
</evidence>